<dbReference type="InterPro" id="IPR054199">
    <property type="entry name" value="DUF6904"/>
</dbReference>
<sequence>MLMYDLLKNHAGILLCGDYKSLCSLHEVIHQVNEKSVLIKDKDGPFLGLAYDLRKAYEGQRRKFKAPAHYPEIGPSFGVEIIWPVILLQCSMLRAALAFFDCTKRHQAFTFALEDLVEAALIADFGANAPEIIANWQRIDPRMPWAEEKLSSRGAQFCQWSKAQRRVGLAGCWLVWTRFIRASIPNGPAKASNIWCPPRHWTLWPTPSGRIPTLNADVRCAGAS</sequence>
<dbReference type="Proteomes" id="UP000706525">
    <property type="component" value="Unassembled WGS sequence"/>
</dbReference>
<dbReference type="RefSeq" id="WP_223994126.1">
    <property type="nucleotide sequence ID" value="NZ_CAJZAG010000012.1"/>
</dbReference>
<dbReference type="Pfam" id="PF21845">
    <property type="entry name" value="DUF6904"/>
    <property type="match status" value="1"/>
</dbReference>
<gene>
    <name evidence="1" type="ORF">LMG32289_05492</name>
</gene>
<comment type="caution">
    <text evidence="1">The sequence shown here is derived from an EMBL/GenBank/DDBJ whole genome shotgun (WGS) entry which is preliminary data.</text>
</comment>
<evidence type="ECO:0000313" key="2">
    <source>
        <dbReference type="Proteomes" id="UP000706525"/>
    </source>
</evidence>
<name>A0ABM8XUJ0_9BURK</name>
<protein>
    <submittedName>
        <fullName evidence="1">Uncharacterized protein</fullName>
    </submittedName>
</protein>
<proteinExistence type="predicted"/>
<accession>A0ABM8XUJ0</accession>
<dbReference type="EMBL" id="CAJZAG010000012">
    <property type="protein sequence ID" value="CAG9184034.1"/>
    <property type="molecule type" value="Genomic_DNA"/>
</dbReference>
<keyword evidence="2" id="KW-1185">Reference proteome</keyword>
<reference evidence="1 2" key="1">
    <citation type="submission" date="2021-08" db="EMBL/GenBank/DDBJ databases">
        <authorList>
            <person name="Peeters C."/>
        </authorList>
    </citation>
    <scope>NUCLEOTIDE SEQUENCE [LARGE SCALE GENOMIC DNA]</scope>
    <source>
        <strain evidence="1 2">LMG 32289</strain>
    </source>
</reference>
<organism evidence="1 2">
    <name type="scientific">Cupriavidus pampae</name>
    <dbReference type="NCBI Taxonomy" id="659251"/>
    <lineage>
        <taxon>Bacteria</taxon>
        <taxon>Pseudomonadati</taxon>
        <taxon>Pseudomonadota</taxon>
        <taxon>Betaproteobacteria</taxon>
        <taxon>Burkholderiales</taxon>
        <taxon>Burkholderiaceae</taxon>
        <taxon>Cupriavidus</taxon>
    </lineage>
</organism>
<evidence type="ECO:0000313" key="1">
    <source>
        <dbReference type="EMBL" id="CAG9184034.1"/>
    </source>
</evidence>